<dbReference type="InterPro" id="IPR045853">
    <property type="entry name" value="Pep_chain_release_fac_I_sf"/>
</dbReference>
<name>A0A0P9D6D1_9CHLR</name>
<dbReference type="PANTHER" id="PTHR43116">
    <property type="entry name" value="PEPTIDE CHAIN RELEASE FACTOR 2"/>
    <property type="match status" value="1"/>
</dbReference>
<dbReference type="Proteomes" id="UP000050509">
    <property type="component" value="Unassembled WGS sequence"/>
</dbReference>
<dbReference type="EMBL" id="LJCR01001236">
    <property type="protein sequence ID" value="KPV50743.1"/>
    <property type="molecule type" value="Genomic_DNA"/>
</dbReference>
<reference evidence="2 3" key="1">
    <citation type="submission" date="2015-09" db="EMBL/GenBank/DDBJ databases">
        <title>Draft genome sequence of Kouleothrix aurantiaca JCM 19913.</title>
        <authorList>
            <person name="Hemp J."/>
        </authorList>
    </citation>
    <scope>NUCLEOTIDE SEQUENCE [LARGE SCALE GENOMIC DNA]</scope>
    <source>
        <strain evidence="2 3">COM-B</strain>
    </source>
</reference>
<proteinExistence type="predicted"/>
<accession>A0A0P9D6D1</accession>
<dbReference type="SUPFAM" id="SSF75620">
    <property type="entry name" value="Release factor"/>
    <property type="match status" value="1"/>
</dbReference>
<dbReference type="Pfam" id="PF03462">
    <property type="entry name" value="PCRF"/>
    <property type="match status" value="1"/>
</dbReference>
<gene>
    <name evidence="2" type="ORF">SE17_25150</name>
</gene>
<dbReference type="InterPro" id="IPR005139">
    <property type="entry name" value="PCRF"/>
</dbReference>
<protein>
    <submittedName>
        <fullName evidence="2">Peptide chain release factor 2</fullName>
    </submittedName>
</protein>
<keyword evidence="3" id="KW-1185">Reference proteome</keyword>
<dbReference type="Gene3D" id="1.20.58.410">
    <property type="entry name" value="Release factor"/>
    <property type="match status" value="1"/>
</dbReference>
<dbReference type="SMART" id="SM00937">
    <property type="entry name" value="PCRF"/>
    <property type="match status" value="1"/>
</dbReference>
<feature type="domain" description="Peptide chain release factor" evidence="1">
    <location>
        <begin position="29"/>
        <end position="139"/>
    </location>
</feature>
<comment type="caution">
    <text evidence="2">The sequence shown here is derived from an EMBL/GenBank/DDBJ whole genome shotgun (WGS) entry which is preliminary data.</text>
</comment>
<dbReference type="Gene3D" id="3.30.70.1660">
    <property type="match status" value="1"/>
</dbReference>
<evidence type="ECO:0000313" key="3">
    <source>
        <dbReference type="Proteomes" id="UP000050509"/>
    </source>
</evidence>
<organism evidence="2 3">
    <name type="scientific">Kouleothrix aurantiaca</name>
    <dbReference type="NCBI Taxonomy" id="186479"/>
    <lineage>
        <taxon>Bacteria</taxon>
        <taxon>Bacillati</taxon>
        <taxon>Chloroflexota</taxon>
        <taxon>Chloroflexia</taxon>
        <taxon>Chloroflexales</taxon>
        <taxon>Roseiflexineae</taxon>
        <taxon>Roseiflexaceae</taxon>
        <taxon>Kouleothrix</taxon>
    </lineage>
</organism>
<sequence length="185" mass="20670">MQRLTALKAELDRWQSLEAQITTLVELQELADAEDDDSLREEIAAEYTRAAKAMDRQEIDLLLSAPYDDRDAFLSIKAGMGGTDAQDWAAMMLRMYTRWAEARDYKVTLVDQSDGDEAGIKSATLEIRGTYAYGFAKAEAGVHRLIRLSPFNSGNTRQTSFAPVEVLPEVDDAPEVSIKPHDIRV</sequence>
<dbReference type="GO" id="GO:0006415">
    <property type="term" value="P:translational termination"/>
    <property type="evidence" value="ECO:0007669"/>
    <property type="project" value="InterPro"/>
</dbReference>
<dbReference type="AlphaFoldDB" id="A0A0P9D6D1"/>
<dbReference type="PATRIC" id="fig|186479.3.peg.1063"/>
<evidence type="ECO:0000259" key="1">
    <source>
        <dbReference type="SMART" id="SM00937"/>
    </source>
</evidence>
<feature type="non-terminal residue" evidence="2">
    <location>
        <position position="185"/>
    </location>
</feature>
<evidence type="ECO:0000313" key="2">
    <source>
        <dbReference type="EMBL" id="KPV50743.1"/>
    </source>
</evidence>
<dbReference type="PANTHER" id="PTHR43116:SF3">
    <property type="entry name" value="CLASS I PEPTIDE CHAIN RELEASE FACTOR"/>
    <property type="match status" value="1"/>
</dbReference>